<dbReference type="AlphaFoldDB" id="A0A6C0C948"/>
<evidence type="ECO:0000313" key="1">
    <source>
        <dbReference type="EMBL" id="QHT00961.1"/>
    </source>
</evidence>
<dbReference type="EMBL" id="MN739361">
    <property type="protein sequence ID" value="QHT00961.1"/>
    <property type="molecule type" value="Genomic_DNA"/>
</dbReference>
<name>A0A6C0C948_9ZZZZ</name>
<protein>
    <submittedName>
        <fullName evidence="1">Uncharacterized protein</fullName>
    </submittedName>
</protein>
<sequence>MDNNNFGYVKFESEIEPLYTLVNIQIVTTWFQEFETSIETFTDIGFEFNGNYRIINYQPIANYVIFEKLYQYVHICKAPNFASTHEQINFIQLLCRLANKDKLNEIIKGIEFDPYVWPTLMSLEFDAKTFFDDHVKILACFFTVHLSPTKDNWKNILNYYGVMWCSTSNNEIPKLSDILSEGKTRRYLWDEIDKVRFLQIFDKKDFVHKVMRINDDIVIVYDKLPYVKPVGPVGPTGATGATGPVGVIGYPGPVGVAGAVGMVGPTNAVIGSEHTIISGDNNHVIGSEHTIVSSATNHMIGCPRSEESKGPIGSCGNVGLKKPTSRDVTVYLMENVMTMEVYYDFTKNVQFTLYPQDHQPSGHINFRR</sequence>
<reference evidence="1" key="1">
    <citation type="journal article" date="2020" name="Nature">
        <title>Giant virus diversity and host interactions through global metagenomics.</title>
        <authorList>
            <person name="Schulz F."/>
            <person name="Roux S."/>
            <person name="Paez-Espino D."/>
            <person name="Jungbluth S."/>
            <person name="Walsh D.A."/>
            <person name="Denef V.J."/>
            <person name="McMahon K.D."/>
            <person name="Konstantinidis K.T."/>
            <person name="Eloe-Fadrosh E.A."/>
            <person name="Kyrpides N.C."/>
            <person name="Woyke T."/>
        </authorList>
    </citation>
    <scope>NUCLEOTIDE SEQUENCE</scope>
    <source>
        <strain evidence="1">GVMAG-M-3300020192-26</strain>
    </source>
</reference>
<accession>A0A6C0C948</accession>
<proteinExistence type="predicted"/>
<organism evidence="1">
    <name type="scientific">viral metagenome</name>
    <dbReference type="NCBI Taxonomy" id="1070528"/>
    <lineage>
        <taxon>unclassified sequences</taxon>
        <taxon>metagenomes</taxon>
        <taxon>organismal metagenomes</taxon>
    </lineage>
</organism>